<keyword evidence="4" id="KW-1185">Reference proteome</keyword>
<dbReference type="Proteomes" id="UP000603227">
    <property type="component" value="Unassembled WGS sequence"/>
</dbReference>
<dbReference type="GO" id="GO:0006508">
    <property type="term" value="P:proteolysis"/>
    <property type="evidence" value="ECO:0007669"/>
    <property type="project" value="InterPro"/>
</dbReference>
<evidence type="ECO:0000256" key="1">
    <source>
        <dbReference type="SAM" id="MobiDB-lite"/>
    </source>
</evidence>
<dbReference type="EMBL" id="BNAT01000099">
    <property type="protein sequence ID" value="GHE73344.1"/>
    <property type="molecule type" value="Genomic_DNA"/>
</dbReference>
<feature type="compositionally biased region" description="Basic and acidic residues" evidence="1">
    <location>
        <begin position="148"/>
        <end position="157"/>
    </location>
</feature>
<reference evidence="3" key="2">
    <citation type="submission" date="2020-09" db="EMBL/GenBank/DDBJ databases">
        <authorList>
            <person name="Sun Q."/>
            <person name="Zhou Y."/>
        </authorList>
    </citation>
    <scope>NUCLEOTIDE SEQUENCE</scope>
    <source>
        <strain evidence="3">CGMCC 4.7403</strain>
    </source>
</reference>
<feature type="region of interest" description="Disordered" evidence="1">
    <location>
        <begin position="148"/>
        <end position="179"/>
    </location>
</feature>
<dbReference type="SUPFAM" id="SSF52743">
    <property type="entry name" value="Subtilisin-like"/>
    <property type="match status" value="1"/>
</dbReference>
<keyword evidence="2" id="KW-0732">Signal</keyword>
<evidence type="ECO:0000313" key="3">
    <source>
        <dbReference type="EMBL" id="GHE73344.1"/>
    </source>
</evidence>
<accession>A0A919DRU4</accession>
<dbReference type="AlphaFoldDB" id="A0A919DRU4"/>
<evidence type="ECO:0000256" key="2">
    <source>
        <dbReference type="SAM" id="SignalP"/>
    </source>
</evidence>
<feature type="chain" id="PRO_5037157293" description="Serine protease" evidence="2">
    <location>
        <begin position="41"/>
        <end position="281"/>
    </location>
</feature>
<proteinExistence type="predicted"/>
<name>A0A919DRU4_9ACTN</name>
<dbReference type="Gene3D" id="3.40.50.200">
    <property type="entry name" value="Peptidase S8/S53 domain"/>
    <property type="match status" value="1"/>
</dbReference>
<sequence>MPPTPHPAPIPGARRVARIAVAAGLVAALAATGPIPAAFATDGPTATAADPGVKSAHEKLGSDDAELLAQAKAHRQKNVTMMIATAPGQTEQVARELDAVKGGSVGRTYDKLGYVRATVPTGKAESAIAAAAKLSSVRAIDLRDEIPLEEPSLEKGKSSASASTYPGPGKNTPAKNPYNPSFETGAVDFVKKNPKADGRGITIGVLDTGVDLATPALQKTTTGERKIVDWVTSTDPITDGDGTWRPMTTSVTEPTFTHEGKTWNAPAGSYRVTPGPSTASY</sequence>
<dbReference type="InterPro" id="IPR036852">
    <property type="entry name" value="Peptidase_S8/S53_dom_sf"/>
</dbReference>
<dbReference type="GO" id="GO:0004252">
    <property type="term" value="F:serine-type endopeptidase activity"/>
    <property type="evidence" value="ECO:0007669"/>
    <property type="project" value="InterPro"/>
</dbReference>
<gene>
    <name evidence="3" type="ORF">GCM10017771_97050</name>
</gene>
<feature type="signal peptide" evidence="2">
    <location>
        <begin position="1"/>
        <end position="40"/>
    </location>
</feature>
<reference evidence="3" key="1">
    <citation type="journal article" date="2014" name="Int. J. Syst. Evol. Microbiol.">
        <title>Complete genome sequence of Corynebacterium casei LMG S-19264T (=DSM 44701T), isolated from a smear-ripened cheese.</title>
        <authorList>
            <consortium name="US DOE Joint Genome Institute (JGI-PGF)"/>
            <person name="Walter F."/>
            <person name="Albersmeier A."/>
            <person name="Kalinowski J."/>
            <person name="Ruckert C."/>
        </authorList>
    </citation>
    <scope>NUCLEOTIDE SEQUENCE</scope>
    <source>
        <strain evidence="3">CGMCC 4.7403</strain>
    </source>
</reference>
<feature type="region of interest" description="Disordered" evidence="1">
    <location>
        <begin position="262"/>
        <end position="281"/>
    </location>
</feature>
<protein>
    <recommendedName>
        <fullName evidence="5">Serine protease</fullName>
    </recommendedName>
</protein>
<evidence type="ECO:0000313" key="4">
    <source>
        <dbReference type="Proteomes" id="UP000603227"/>
    </source>
</evidence>
<organism evidence="3 4">
    <name type="scientific">Streptomyces capitiformicae</name>
    <dbReference type="NCBI Taxonomy" id="2014920"/>
    <lineage>
        <taxon>Bacteria</taxon>
        <taxon>Bacillati</taxon>
        <taxon>Actinomycetota</taxon>
        <taxon>Actinomycetes</taxon>
        <taxon>Kitasatosporales</taxon>
        <taxon>Streptomycetaceae</taxon>
        <taxon>Streptomyces</taxon>
    </lineage>
</organism>
<comment type="caution">
    <text evidence="3">The sequence shown here is derived from an EMBL/GenBank/DDBJ whole genome shotgun (WGS) entry which is preliminary data.</text>
</comment>
<evidence type="ECO:0008006" key="5">
    <source>
        <dbReference type="Google" id="ProtNLM"/>
    </source>
</evidence>